<accession>A0ABQ2JLZ1</accession>
<dbReference type="InterPro" id="IPR010982">
    <property type="entry name" value="Lambda_DNA-bd_dom_sf"/>
</dbReference>
<evidence type="ECO:0000313" key="1">
    <source>
        <dbReference type="EMBL" id="GGN47801.1"/>
    </source>
</evidence>
<evidence type="ECO:0008006" key="3">
    <source>
        <dbReference type="Google" id="ProtNLM"/>
    </source>
</evidence>
<dbReference type="Proteomes" id="UP000645517">
    <property type="component" value="Unassembled WGS sequence"/>
</dbReference>
<sequence>MFSGECGYYPDVDVRFVRPAPVNPVSLQVAQAISRSGLSYREVARRAGLEDAALAQLADPFFTGQTLLTMQRLADALRLTVNVTFDELIALPPGTIISATWQGSAFLLLNLRDVPEVAAAPLPLAVRSEMGTLSLLQRRPGRAGAPPGHATYEARLLDDRR</sequence>
<organism evidence="1 2">
    <name type="scientific">Deinococcus daejeonensis</name>
    <dbReference type="NCBI Taxonomy" id="1007098"/>
    <lineage>
        <taxon>Bacteria</taxon>
        <taxon>Thermotogati</taxon>
        <taxon>Deinococcota</taxon>
        <taxon>Deinococci</taxon>
        <taxon>Deinococcales</taxon>
        <taxon>Deinococcaceae</taxon>
        <taxon>Deinococcus</taxon>
    </lineage>
</organism>
<reference evidence="2" key="1">
    <citation type="journal article" date="2019" name="Int. J. Syst. Evol. Microbiol.">
        <title>The Global Catalogue of Microorganisms (GCM) 10K type strain sequencing project: providing services to taxonomists for standard genome sequencing and annotation.</title>
        <authorList>
            <consortium name="The Broad Institute Genomics Platform"/>
            <consortium name="The Broad Institute Genome Sequencing Center for Infectious Disease"/>
            <person name="Wu L."/>
            <person name="Ma J."/>
        </authorList>
    </citation>
    <scope>NUCLEOTIDE SEQUENCE [LARGE SCALE GENOMIC DNA]</scope>
    <source>
        <strain evidence="2">JCM 16918</strain>
    </source>
</reference>
<name>A0ABQ2JLZ1_9DEIO</name>
<proteinExistence type="predicted"/>
<evidence type="ECO:0000313" key="2">
    <source>
        <dbReference type="Proteomes" id="UP000645517"/>
    </source>
</evidence>
<keyword evidence="2" id="KW-1185">Reference proteome</keyword>
<comment type="caution">
    <text evidence="1">The sequence shown here is derived from an EMBL/GenBank/DDBJ whole genome shotgun (WGS) entry which is preliminary data.</text>
</comment>
<dbReference type="EMBL" id="BMOR01000045">
    <property type="protein sequence ID" value="GGN47801.1"/>
    <property type="molecule type" value="Genomic_DNA"/>
</dbReference>
<dbReference type="SUPFAM" id="SSF47413">
    <property type="entry name" value="lambda repressor-like DNA-binding domains"/>
    <property type="match status" value="1"/>
</dbReference>
<protein>
    <recommendedName>
        <fullName evidence="3">HTH cro/C1-type domain-containing protein</fullName>
    </recommendedName>
</protein>
<gene>
    <name evidence="1" type="ORF">GCM10010842_39630</name>
</gene>